<organism evidence="2 3">
    <name type="scientific">Malassezia yamatoensis</name>
    <dbReference type="NCBI Taxonomy" id="253288"/>
    <lineage>
        <taxon>Eukaryota</taxon>
        <taxon>Fungi</taxon>
        <taxon>Dikarya</taxon>
        <taxon>Basidiomycota</taxon>
        <taxon>Ustilaginomycotina</taxon>
        <taxon>Malasseziomycetes</taxon>
        <taxon>Malasseziales</taxon>
        <taxon>Malasseziaceae</taxon>
        <taxon>Malassezia</taxon>
    </lineage>
</organism>
<keyword evidence="1" id="KW-0812">Transmembrane</keyword>
<gene>
    <name evidence="2" type="ORF">MYAM1_003180</name>
</gene>
<reference evidence="2 3" key="1">
    <citation type="submission" date="2023-03" db="EMBL/GenBank/DDBJ databases">
        <title>Mating type loci evolution in Malassezia.</title>
        <authorList>
            <person name="Coelho M.A."/>
        </authorList>
    </citation>
    <scope>NUCLEOTIDE SEQUENCE [LARGE SCALE GENOMIC DNA]</scope>
    <source>
        <strain evidence="2 3">CBS 9725</strain>
    </source>
</reference>
<evidence type="ECO:0000313" key="3">
    <source>
        <dbReference type="Proteomes" id="UP001219567"/>
    </source>
</evidence>
<proteinExistence type="predicted"/>
<keyword evidence="3" id="KW-1185">Reference proteome</keyword>
<keyword evidence="1" id="KW-0472">Membrane</keyword>
<name>A0AAJ5YVW3_9BASI</name>
<dbReference type="Proteomes" id="UP001219567">
    <property type="component" value="Chromosome 5"/>
</dbReference>
<feature type="transmembrane region" description="Helical" evidence="1">
    <location>
        <begin position="20"/>
        <end position="40"/>
    </location>
</feature>
<accession>A0AAJ5YVW3</accession>
<dbReference type="AlphaFoldDB" id="A0AAJ5YVW3"/>
<sequence>MSFTSVHNQEDQTYLITHRSLLGMQVASVAGVPAYLLHALRKGSFSLRGMARYNIAVPLIGAVLGGGAGWVESTQISPGMLARRVSDCRLNVIRVVDAYKVRRVGLVTGMLGGAGLGGGVGVLTFYGKRYMDTGATPTLPATGDKPIPEKDIPN</sequence>
<evidence type="ECO:0000313" key="2">
    <source>
        <dbReference type="EMBL" id="WFD00431.1"/>
    </source>
</evidence>
<dbReference type="EMBL" id="CP119947">
    <property type="protein sequence ID" value="WFD00431.1"/>
    <property type="molecule type" value="Genomic_DNA"/>
</dbReference>
<feature type="transmembrane region" description="Helical" evidence="1">
    <location>
        <begin position="104"/>
        <end position="126"/>
    </location>
</feature>
<protein>
    <submittedName>
        <fullName evidence="2">Uncharacterized protein</fullName>
    </submittedName>
</protein>
<feature type="transmembrane region" description="Helical" evidence="1">
    <location>
        <begin position="52"/>
        <end position="71"/>
    </location>
</feature>
<keyword evidence="1" id="KW-1133">Transmembrane helix</keyword>
<evidence type="ECO:0000256" key="1">
    <source>
        <dbReference type="SAM" id="Phobius"/>
    </source>
</evidence>